<evidence type="ECO:0000256" key="1">
    <source>
        <dbReference type="ARBA" id="ARBA00022490"/>
    </source>
</evidence>
<sequence>MITERQGLAVWLRSLKHVRQLRKFGNVHYVSKKMKYAIVYCNKEDTDETAKKIESLHYVKKVEPSMRPYVSTEYQSKVPDKVKSYDYNMGL</sequence>
<dbReference type="HAMAP" id="MF_01126">
    <property type="entry name" value="UPF0298"/>
    <property type="match status" value="1"/>
</dbReference>
<name>A0ABW0YQ77_9BACI</name>
<dbReference type="EMBL" id="JBHSOZ010000003">
    <property type="protein sequence ID" value="MFC5712264.1"/>
    <property type="molecule type" value="Genomic_DNA"/>
</dbReference>
<dbReference type="RefSeq" id="WP_054635241.1">
    <property type="nucleotide sequence ID" value="NZ_JBHSOZ010000003.1"/>
</dbReference>
<evidence type="ECO:0000313" key="3">
    <source>
        <dbReference type="EMBL" id="MFC5712264.1"/>
    </source>
</evidence>
<dbReference type="Pfam" id="PF09902">
    <property type="entry name" value="DUF2129"/>
    <property type="match status" value="1"/>
</dbReference>
<dbReference type="NCBIfam" id="NF002777">
    <property type="entry name" value="PRK02886.1"/>
    <property type="match status" value="1"/>
</dbReference>
<keyword evidence="4" id="KW-1185">Reference proteome</keyword>
<protein>
    <recommendedName>
        <fullName evidence="2">UPF0298 protein ACFPU1_05680</fullName>
    </recommendedName>
</protein>
<reference evidence="4" key="1">
    <citation type="journal article" date="2019" name="Int. J. Syst. Evol. Microbiol.">
        <title>The Global Catalogue of Microorganisms (GCM) 10K type strain sequencing project: providing services to taxonomists for standard genome sequencing and annotation.</title>
        <authorList>
            <consortium name="The Broad Institute Genomics Platform"/>
            <consortium name="The Broad Institute Genome Sequencing Center for Infectious Disease"/>
            <person name="Wu L."/>
            <person name="Ma J."/>
        </authorList>
    </citation>
    <scope>NUCLEOTIDE SEQUENCE [LARGE SCALE GENOMIC DNA]</scope>
    <source>
        <strain evidence="4">CECT 7184</strain>
    </source>
</reference>
<comment type="caution">
    <text evidence="3">The sequence shown here is derived from an EMBL/GenBank/DDBJ whole genome shotgun (WGS) entry which is preliminary data.</text>
</comment>
<evidence type="ECO:0000313" key="4">
    <source>
        <dbReference type="Proteomes" id="UP001596142"/>
    </source>
</evidence>
<gene>
    <name evidence="3" type="ORF">ACFPU1_05680</name>
</gene>
<keyword evidence="1 2" id="KW-0963">Cytoplasm</keyword>
<dbReference type="PIRSF" id="PIRSF031653">
    <property type="entry name" value="UCP031653"/>
    <property type="match status" value="1"/>
</dbReference>
<dbReference type="Proteomes" id="UP001596142">
    <property type="component" value="Unassembled WGS sequence"/>
</dbReference>
<evidence type="ECO:0000256" key="2">
    <source>
        <dbReference type="HAMAP-Rule" id="MF_01126"/>
    </source>
</evidence>
<comment type="subcellular location">
    <subcellularLocation>
        <location evidence="2">Cytoplasm</location>
    </subcellularLocation>
</comment>
<dbReference type="InterPro" id="IPR016979">
    <property type="entry name" value="DUF2129"/>
</dbReference>
<organism evidence="3 4">
    <name type="scientific">Thalassorhabdus alkalitolerans</name>
    <dbReference type="NCBI Taxonomy" id="2282697"/>
    <lineage>
        <taxon>Bacteria</taxon>
        <taxon>Bacillati</taxon>
        <taxon>Bacillota</taxon>
        <taxon>Bacilli</taxon>
        <taxon>Bacillales</taxon>
        <taxon>Bacillaceae</taxon>
        <taxon>Thalassorhabdus</taxon>
    </lineage>
</organism>
<comment type="similarity">
    <text evidence="2">Belongs to the UPF0298 family.</text>
</comment>
<proteinExistence type="inferred from homology"/>
<accession>A0ABW0YQ77</accession>